<feature type="binding site" evidence="4">
    <location>
        <position position="234"/>
    </location>
    <ligand>
        <name>Zn(2+)</name>
        <dbReference type="ChEBI" id="CHEBI:29105"/>
    </ligand>
</feature>
<dbReference type="InterPro" id="IPR026591">
    <property type="entry name" value="Sirtuin_cat_small_dom_sf"/>
</dbReference>
<evidence type="ECO:0000313" key="8">
    <source>
        <dbReference type="Proteomes" id="UP001187682"/>
    </source>
</evidence>
<feature type="binding site" evidence="4">
    <location>
        <position position="161"/>
    </location>
    <ligand>
        <name>Zn(2+)</name>
        <dbReference type="ChEBI" id="CHEBI:29105"/>
    </ligand>
</feature>
<keyword evidence="2" id="KW-0808">Transferase</keyword>
<evidence type="ECO:0000259" key="6">
    <source>
        <dbReference type="PROSITE" id="PS50305"/>
    </source>
</evidence>
<dbReference type="Gene3D" id="3.40.50.1220">
    <property type="entry name" value="TPP-binding domain"/>
    <property type="match status" value="1"/>
</dbReference>
<dbReference type="PANTHER" id="PTHR47651">
    <property type="entry name" value="NAD-DEPENDENT HISTONE DEACETYLASE HST4"/>
    <property type="match status" value="1"/>
</dbReference>
<organism evidence="7 8">
    <name type="scientific">Cephalotrichum gorgonifer</name>
    <dbReference type="NCBI Taxonomy" id="2041049"/>
    <lineage>
        <taxon>Eukaryota</taxon>
        <taxon>Fungi</taxon>
        <taxon>Dikarya</taxon>
        <taxon>Ascomycota</taxon>
        <taxon>Pezizomycotina</taxon>
        <taxon>Sordariomycetes</taxon>
        <taxon>Hypocreomycetidae</taxon>
        <taxon>Microascales</taxon>
        <taxon>Microascaceae</taxon>
        <taxon>Cephalotrichum</taxon>
    </lineage>
</organism>
<evidence type="ECO:0000256" key="1">
    <source>
        <dbReference type="ARBA" id="ARBA00006924"/>
    </source>
</evidence>
<protein>
    <submittedName>
        <fullName evidence="7">Related to sirtuin type 4</fullName>
    </submittedName>
</protein>
<dbReference type="Gene3D" id="3.30.1600.10">
    <property type="entry name" value="SIR2/SIRT2 'Small Domain"/>
    <property type="match status" value="1"/>
</dbReference>
<proteinExistence type="inferred from homology"/>
<name>A0AAE8MZP6_9PEZI</name>
<reference evidence="7" key="1">
    <citation type="submission" date="2018-03" db="EMBL/GenBank/DDBJ databases">
        <authorList>
            <person name="Guldener U."/>
        </authorList>
    </citation>
    <scope>NUCLEOTIDE SEQUENCE</scope>
</reference>
<keyword evidence="4" id="KW-0479">Metal-binding</keyword>
<dbReference type="GO" id="GO:0016740">
    <property type="term" value="F:transferase activity"/>
    <property type="evidence" value="ECO:0007669"/>
    <property type="project" value="UniProtKB-KW"/>
</dbReference>
<dbReference type="SUPFAM" id="SSF52467">
    <property type="entry name" value="DHS-like NAD/FAD-binding domain"/>
    <property type="match status" value="1"/>
</dbReference>
<feature type="binding site" evidence="4">
    <location>
        <position position="231"/>
    </location>
    <ligand>
        <name>Zn(2+)</name>
        <dbReference type="ChEBI" id="CHEBI:29105"/>
    </ligand>
</feature>
<feature type="compositionally biased region" description="Polar residues" evidence="5">
    <location>
        <begin position="383"/>
        <end position="392"/>
    </location>
</feature>
<gene>
    <name evidence="7" type="ORF">DNG_05454</name>
</gene>
<feature type="domain" description="Deacetylase sirtuin-type" evidence="6">
    <location>
        <begin position="19"/>
        <end position="369"/>
    </location>
</feature>
<keyword evidence="4" id="KW-0862">Zinc</keyword>
<dbReference type="AlphaFoldDB" id="A0AAE8MZP6"/>
<dbReference type="PROSITE" id="PS50305">
    <property type="entry name" value="SIRTUIN"/>
    <property type="match status" value="1"/>
</dbReference>
<comment type="caution">
    <text evidence="7">The sequence shown here is derived from an EMBL/GenBank/DDBJ whole genome shotgun (WGS) entry which is preliminary data.</text>
</comment>
<feature type="region of interest" description="Disordered" evidence="5">
    <location>
        <begin position="373"/>
        <end position="392"/>
    </location>
</feature>
<evidence type="ECO:0000256" key="5">
    <source>
        <dbReference type="SAM" id="MobiDB-lite"/>
    </source>
</evidence>
<dbReference type="InterPro" id="IPR003000">
    <property type="entry name" value="Sirtuin"/>
</dbReference>
<sequence length="392" mass="42543">MRIPYRDPLPPPAIIPRSATTLPAAVAALVQFLTSPSPNGLPESTVVLSGAGLSVASGLADYRGVNGTYRVNKAYHPIYYSEFMASHTSRQRYWARSFLGWPTLHNAAPNAGHYAIRDLGRLGFVKSVITQNVDSFHSTAHPDIQTTELHGYLRAAVCTTCREEFSRDVFQHELARLNPTWDSFLHDALASGALNPDDPSKKTVLKGLRTNPDGDVDLADAPYTTFRYPPCPHCLAESPRLMRNQGLAVDVDEDGAWKDGSTAGVLKPAVVMFGENIPKRVKMAAEAAIDRAGKILVLGTSLATASAWMLARKAKERGMPIAVINLGGVRGEELFFPDPDVLRSGAHAVRVELPTDRLLPALVDELKTQSVAGDSEATRIPEPNNSEAFKDI</sequence>
<dbReference type="PANTHER" id="PTHR47651:SF17">
    <property type="entry name" value="DEACETYLASE SIRTUIN-TYPE DOMAIN-CONTAINING PROTEIN"/>
    <property type="match status" value="1"/>
</dbReference>
<dbReference type="InterPro" id="IPR029035">
    <property type="entry name" value="DHS-like_NAD/FAD-binding_dom"/>
</dbReference>
<comment type="similarity">
    <text evidence="1">Belongs to the sirtuin family. Class I subfamily.</text>
</comment>
<accession>A0AAE8MZP6</accession>
<evidence type="ECO:0000256" key="4">
    <source>
        <dbReference type="PROSITE-ProRule" id="PRU00236"/>
    </source>
</evidence>
<dbReference type="InterPro" id="IPR026590">
    <property type="entry name" value="Ssirtuin_cat_dom"/>
</dbReference>
<keyword evidence="8" id="KW-1185">Reference proteome</keyword>
<evidence type="ECO:0000313" key="7">
    <source>
        <dbReference type="EMBL" id="SPO02779.1"/>
    </source>
</evidence>
<evidence type="ECO:0000256" key="2">
    <source>
        <dbReference type="ARBA" id="ARBA00022679"/>
    </source>
</evidence>
<dbReference type="GO" id="GO:0046872">
    <property type="term" value="F:metal ion binding"/>
    <property type="evidence" value="ECO:0007669"/>
    <property type="project" value="UniProtKB-KW"/>
</dbReference>
<dbReference type="Pfam" id="PF02146">
    <property type="entry name" value="SIR2"/>
    <property type="match status" value="1"/>
</dbReference>
<dbReference type="Proteomes" id="UP001187682">
    <property type="component" value="Unassembled WGS sequence"/>
</dbReference>
<evidence type="ECO:0000256" key="3">
    <source>
        <dbReference type="ARBA" id="ARBA00023027"/>
    </source>
</evidence>
<feature type="binding site" evidence="4">
    <location>
        <position position="158"/>
    </location>
    <ligand>
        <name>Zn(2+)</name>
        <dbReference type="ChEBI" id="CHEBI:29105"/>
    </ligand>
</feature>
<dbReference type="GO" id="GO:0070403">
    <property type="term" value="F:NAD+ binding"/>
    <property type="evidence" value="ECO:0007669"/>
    <property type="project" value="InterPro"/>
</dbReference>
<keyword evidence="3" id="KW-0520">NAD</keyword>
<feature type="active site" description="Proton acceptor" evidence="4">
    <location>
        <position position="150"/>
    </location>
</feature>
<dbReference type="EMBL" id="ONZQ02000007">
    <property type="protein sequence ID" value="SPO02779.1"/>
    <property type="molecule type" value="Genomic_DNA"/>
</dbReference>